<dbReference type="GO" id="GO:0005886">
    <property type="term" value="C:plasma membrane"/>
    <property type="evidence" value="ECO:0007669"/>
    <property type="project" value="TreeGrafter"/>
</dbReference>
<feature type="transmembrane region" description="Helical" evidence="1">
    <location>
        <begin position="26"/>
        <end position="43"/>
    </location>
</feature>
<feature type="transmembrane region" description="Helical" evidence="1">
    <location>
        <begin position="81"/>
        <end position="99"/>
    </location>
</feature>
<reference evidence="2 3" key="1">
    <citation type="submission" date="2017-07" db="EMBL/GenBank/DDBJ databases">
        <title>Elstera cyanobacteriorum sp. nov., a novel bacterium isolated from cyanobacterial aggregates in a eutrophic lake.</title>
        <authorList>
            <person name="Cai H."/>
        </authorList>
    </citation>
    <scope>NUCLEOTIDE SEQUENCE [LARGE SCALE GENOMIC DNA]</scope>
    <source>
        <strain evidence="2 3">TH019</strain>
    </source>
</reference>
<protein>
    <submittedName>
        <fullName evidence="2">DUF805 domain-containing protein</fullName>
    </submittedName>
</protein>
<sequence>MNFPEAIASCFRQFFEFKGRAARSEYWYFTLFSFLTQILGGVLDDIVGANGALSGFVGLALFFPSLAVLFRRLHDIDRTGWWWLLTFVPILGWIVLIVFCCTKGTVGPNRFGEGPLAGHA</sequence>
<keyword evidence="1" id="KW-0812">Transmembrane</keyword>
<gene>
    <name evidence="2" type="ORF">CHR90_14495</name>
</gene>
<evidence type="ECO:0000313" key="3">
    <source>
        <dbReference type="Proteomes" id="UP000216361"/>
    </source>
</evidence>
<dbReference type="OrthoDB" id="9812349at2"/>
<accession>A0A255XMQ6</accession>
<keyword evidence="1" id="KW-1133">Transmembrane helix</keyword>
<dbReference type="RefSeq" id="WP_094409722.1">
    <property type="nucleotide sequence ID" value="NZ_BMJZ01000002.1"/>
</dbReference>
<keyword evidence="1" id="KW-0472">Membrane</keyword>
<dbReference type="PANTHER" id="PTHR34980:SF2">
    <property type="entry name" value="INNER MEMBRANE PROTEIN YHAH-RELATED"/>
    <property type="match status" value="1"/>
</dbReference>
<dbReference type="InterPro" id="IPR008523">
    <property type="entry name" value="DUF805"/>
</dbReference>
<organism evidence="2 3">
    <name type="scientific">Elstera cyanobacteriorum</name>
    <dbReference type="NCBI Taxonomy" id="2022747"/>
    <lineage>
        <taxon>Bacteria</taxon>
        <taxon>Pseudomonadati</taxon>
        <taxon>Pseudomonadota</taxon>
        <taxon>Alphaproteobacteria</taxon>
        <taxon>Rhodospirillales</taxon>
        <taxon>Rhodospirillaceae</taxon>
        <taxon>Elstera</taxon>
    </lineage>
</organism>
<evidence type="ECO:0000313" key="2">
    <source>
        <dbReference type="EMBL" id="OYQ18161.1"/>
    </source>
</evidence>
<feature type="transmembrane region" description="Helical" evidence="1">
    <location>
        <begin position="49"/>
        <end position="69"/>
    </location>
</feature>
<dbReference type="PANTHER" id="PTHR34980">
    <property type="entry name" value="INNER MEMBRANE PROTEIN-RELATED-RELATED"/>
    <property type="match status" value="1"/>
</dbReference>
<dbReference type="AlphaFoldDB" id="A0A255XMQ6"/>
<dbReference type="EMBL" id="NOXS01000033">
    <property type="protein sequence ID" value="OYQ18161.1"/>
    <property type="molecule type" value="Genomic_DNA"/>
</dbReference>
<dbReference type="Proteomes" id="UP000216361">
    <property type="component" value="Unassembled WGS sequence"/>
</dbReference>
<comment type="caution">
    <text evidence="2">The sequence shown here is derived from an EMBL/GenBank/DDBJ whole genome shotgun (WGS) entry which is preliminary data.</text>
</comment>
<dbReference type="Pfam" id="PF05656">
    <property type="entry name" value="DUF805"/>
    <property type="match status" value="1"/>
</dbReference>
<evidence type="ECO:0000256" key="1">
    <source>
        <dbReference type="SAM" id="Phobius"/>
    </source>
</evidence>
<name>A0A255XMQ6_9PROT</name>
<proteinExistence type="predicted"/>
<keyword evidence="3" id="KW-1185">Reference proteome</keyword>